<reference evidence="1 2" key="1">
    <citation type="submission" date="2019-07" db="EMBL/GenBank/DDBJ databases">
        <title>Georgenia wutianyii sp. nov. and Georgenia *** sp. nov. isolated from plateau pika (Ochotona curzoniae) in the Qinghai-Tibet plateau of China.</title>
        <authorList>
            <person name="Tian Z."/>
        </authorList>
    </citation>
    <scope>NUCLEOTIDE SEQUENCE [LARGE SCALE GENOMIC DNA]</scope>
    <source>
        <strain evidence="1 2">Z446</strain>
    </source>
</reference>
<accession>A0A552WUL3</accession>
<name>A0A552WUL3_9MICO</name>
<dbReference type="EMBL" id="VJXR01000010">
    <property type="protein sequence ID" value="TRW46375.1"/>
    <property type="molecule type" value="Genomic_DNA"/>
</dbReference>
<keyword evidence="2" id="KW-1185">Reference proteome</keyword>
<dbReference type="RefSeq" id="WP_143417519.1">
    <property type="nucleotide sequence ID" value="NZ_VJXR01000010.1"/>
</dbReference>
<proteinExistence type="predicted"/>
<evidence type="ECO:0000313" key="2">
    <source>
        <dbReference type="Proteomes" id="UP000318693"/>
    </source>
</evidence>
<dbReference type="Proteomes" id="UP000318693">
    <property type="component" value="Unassembled WGS sequence"/>
</dbReference>
<dbReference type="AlphaFoldDB" id="A0A552WUL3"/>
<comment type="caution">
    <text evidence="1">The sequence shown here is derived from an EMBL/GenBank/DDBJ whole genome shotgun (WGS) entry which is preliminary data.</text>
</comment>
<evidence type="ECO:0000313" key="1">
    <source>
        <dbReference type="EMBL" id="TRW46375.1"/>
    </source>
</evidence>
<protein>
    <submittedName>
        <fullName evidence="1">Uncharacterized protein</fullName>
    </submittedName>
</protein>
<sequence length="189" mass="20803">MTDPPEPAPGRPISLGRETDLADAATLLTVLLAVREASARDRTGVRAVLRPALWAVWEQPRLPRPLVSGRYPTPYPWSPRARSVYRARSGRGPWGKALVLEHLVPIRLVLDDLLTAADTLAPASLVTMLEECLCGAVVSRHEDEVLTQRGLRHHMAIVGRPTDPWARYRWTGIGPDGFRPLTAVTSPDS</sequence>
<organism evidence="1 2">
    <name type="scientific">Georgenia yuyongxinii</name>
    <dbReference type="NCBI Taxonomy" id="2589797"/>
    <lineage>
        <taxon>Bacteria</taxon>
        <taxon>Bacillati</taxon>
        <taxon>Actinomycetota</taxon>
        <taxon>Actinomycetes</taxon>
        <taxon>Micrococcales</taxon>
        <taxon>Bogoriellaceae</taxon>
        <taxon>Georgenia</taxon>
    </lineage>
</organism>
<gene>
    <name evidence="1" type="ORF">FJ693_05465</name>
</gene>